<sequence length="278" mass="30798">MENDDDEDDIINPVTMILPDEQGEDAKRLCMLQEGASVQQLQQHYVRSIESTVVIRQLPSQGLSFQLWPAATTLVTLLDQHRCDPSNSPLSSILLDQNRNLNILELGSGTGLVGIAAAATLGANVTVTDLPHVIENLQFNADANATVLTTNGGAVHVAPLRWGEADDVNLIGRDFDLILASDVVYHDHLFEPLLETLRLLLLVDHKTQTEKKEAVFVMAHLRRWKKDSVFFKKAKKLFQVEVLHVDRPSQGSRVGVVVYRFAKKLHSLNGSLAKISLT</sequence>
<proteinExistence type="predicted"/>
<evidence type="ECO:0000313" key="1">
    <source>
        <dbReference type="EMBL" id="SPC76587.1"/>
    </source>
</evidence>
<organism evidence="1">
    <name type="scientific">Fagus sylvatica</name>
    <name type="common">Beechnut</name>
    <dbReference type="NCBI Taxonomy" id="28930"/>
    <lineage>
        <taxon>Eukaryota</taxon>
        <taxon>Viridiplantae</taxon>
        <taxon>Streptophyta</taxon>
        <taxon>Embryophyta</taxon>
        <taxon>Tracheophyta</taxon>
        <taxon>Spermatophyta</taxon>
        <taxon>Magnoliopsida</taxon>
        <taxon>eudicotyledons</taxon>
        <taxon>Gunneridae</taxon>
        <taxon>Pentapetalae</taxon>
        <taxon>rosids</taxon>
        <taxon>fabids</taxon>
        <taxon>Fagales</taxon>
        <taxon>Fagaceae</taxon>
        <taxon>Fagus</taxon>
    </lineage>
</organism>
<dbReference type="InterPro" id="IPR019410">
    <property type="entry name" value="Methyltransf_16"/>
</dbReference>
<dbReference type="EMBL" id="OIVN01000224">
    <property type="protein sequence ID" value="SPC76587.1"/>
    <property type="molecule type" value="Genomic_DNA"/>
</dbReference>
<dbReference type="InterPro" id="IPR029063">
    <property type="entry name" value="SAM-dependent_MTases_sf"/>
</dbReference>
<dbReference type="AlphaFoldDB" id="A0A2N9EC41"/>
<dbReference type="CDD" id="cd02440">
    <property type="entry name" value="AdoMet_MTases"/>
    <property type="match status" value="1"/>
</dbReference>
<dbReference type="PANTHER" id="PTHR14614:SF132">
    <property type="entry name" value="PROTEIN-LYSINE METHYLTRANSFERASE C42C1.13"/>
    <property type="match status" value="1"/>
</dbReference>
<dbReference type="PANTHER" id="PTHR14614">
    <property type="entry name" value="HEPATOCELLULAR CARCINOMA-ASSOCIATED ANTIGEN"/>
    <property type="match status" value="1"/>
</dbReference>
<accession>A0A2N9EC41</accession>
<dbReference type="Gene3D" id="3.40.50.150">
    <property type="entry name" value="Vaccinia Virus protein VP39"/>
    <property type="match status" value="1"/>
</dbReference>
<dbReference type="Pfam" id="PF10294">
    <property type="entry name" value="Methyltransf_16"/>
    <property type="match status" value="1"/>
</dbReference>
<protein>
    <submittedName>
        <fullName evidence="1">Uncharacterized protein</fullName>
    </submittedName>
</protein>
<dbReference type="SUPFAM" id="SSF53335">
    <property type="entry name" value="S-adenosyl-L-methionine-dependent methyltransferases"/>
    <property type="match status" value="1"/>
</dbReference>
<gene>
    <name evidence="1" type="ORF">FSB_LOCUS4469</name>
</gene>
<name>A0A2N9EC41_FAGSY</name>
<reference evidence="1" key="1">
    <citation type="submission" date="2018-02" db="EMBL/GenBank/DDBJ databases">
        <authorList>
            <person name="Cohen D.B."/>
            <person name="Kent A.D."/>
        </authorList>
    </citation>
    <scope>NUCLEOTIDE SEQUENCE</scope>
</reference>